<evidence type="ECO:0000256" key="3">
    <source>
        <dbReference type="ARBA" id="ARBA00022989"/>
    </source>
</evidence>
<dbReference type="Proteomes" id="UP000663832">
    <property type="component" value="Unassembled WGS sequence"/>
</dbReference>
<dbReference type="GO" id="GO:0004930">
    <property type="term" value="F:G protein-coupled receptor activity"/>
    <property type="evidence" value="ECO:0007669"/>
    <property type="project" value="UniProtKB-KW"/>
</dbReference>
<feature type="transmembrane region" description="Helical" evidence="8">
    <location>
        <begin position="224"/>
        <end position="248"/>
    </location>
</feature>
<evidence type="ECO:0000256" key="8">
    <source>
        <dbReference type="SAM" id="Phobius"/>
    </source>
</evidence>
<dbReference type="EMBL" id="CAJNOI010001193">
    <property type="protein sequence ID" value="CAF1392037.1"/>
    <property type="molecule type" value="Genomic_DNA"/>
</dbReference>
<evidence type="ECO:0000256" key="4">
    <source>
        <dbReference type="ARBA" id="ARBA00023040"/>
    </source>
</evidence>
<comment type="caution">
    <text evidence="10">The sequence shown here is derived from an EMBL/GenBank/DDBJ whole genome shotgun (WGS) entry which is preliminary data.</text>
</comment>
<keyword evidence="2 8" id="KW-0812">Transmembrane</keyword>
<comment type="subcellular location">
    <subcellularLocation>
        <location evidence="1">Membrane</location>
        <topology evidence="1">Multi-pass membrane protein</topology>
    </subcellularLocation>
</comment>
<protein>
    <recommendedName>
        <fullName evidence="9">G-protein coupled receptors family 1 profile domain-containing protein</fullName>
    </recommendedName>
</protein>
<feature type="transmembrane region" description="Helical" evidence="8">
    <location>
        <begin position="181"/>
        <end position="203"/>
    </location>
</feature>
<dbReference type="Gene3D" id="1.20.1070.10">
    <property type="entry name" value="Rhodopsin 7-helix transmembrane proteins"/>
    <property type="match status" value="1"/>
</dbReference>
<evidence type="ECO:0000256" key="7">
    <source>
        <dbReference type="ARBA" id="ARBA00023224"/>
    </source>
</evidence>
<sequence length="327" mass="36721">MNTTTLINTDDTALLLNISQKLYGWGSLIIFLIGTFGNILDIILFIHLESLNTLASSLFLLASFIGSEFVMLTATLLRTIFGLTGSDPLFASLFLCKARWMIGPASGAFALTCVSLAGVDRYILARTQYQTKITLNQARLVIILAAIFWLGFFSMYAVFYVAPTRNSCQLIDTHMIQLMPFVSLFVYSIIPITVLSLLCRLIWHALGQLPITYLHGGIRLQDQVTRMIIAQIFVIVITSLPSAVYSIYTISTRTISKSSWRLAVENLINTICVLIGFLTHAIMFYIYLIASPSFHQNAKNMFHIAYNHIIPFINRIRTNRQVVFPAV</sequence>
<dbReference type="SUPFAM" id="SSF81321">
    <property type="entry name" value="Family A G protein-coupled receptor-like"/>
    <property type="match status" value="1"/>
</dbReference>
<name>A0A815K7U4_9BILA</name>
<evidence type="ECO:0000259" key="9">
    <source>
        <dbReference type="PROSITE" id="PS50262"/>
    </source>
</evidence>
<keyword evidence="4" id="KW-0297">G-protein coupled receptor</keyword>
<evidence type="ECO:0000256" key="1">
    <source>
        <dbReference type="ARBA" id="ARBA00004141"/>
    </source>
</evidence>
<dbReference type="Proteomes" id="UP000663877">
    <property type="component" value="Unassembled WGS sequence"/>
</dbReference>
<dbReference type="PANTHER" id="PTHR24243">
    <property type="entry name" value="G-PROTEIN COUPLED RECEPTOR"/>
    <property type="match status" value="1"/>
</dbReference>
<evidence type="ECO:0000313" key="11">
    <source>
        <dbReference type="EMBL" id="CAF1611433.1"/>
    </source>
</evidence>
<accession>A0A815K7U4</accession>
<proteinExistence type="predicted"/>
<evidence type="ECO:0000256" key="2">
    <source>
        <dbReference type="ARBA" id="ARBA00022692"/>
    </source>
</evidence>
<gene>
    <name evidence="10" type="ORF">BJG266_LOCUS37170</name>
    <name evidence="11" type="ORF">QVE165_LOCUS54101</name>
</gene>
<keyword evidence="12" id="KW-1185">Reference proteome</keyword>
<evidence type="ECO:0000313" key="12">
    <source>
        <dbReference type="Proteomes" id="UP000663832"/>
    </source>
</evidence>
<organism evidence="10 13">
    <name type="scientific">Adineta steineri</name>
    <dbReference type="NCBI Taxonomy" id="433720"/>
    <lineage>
        <taxon>Eukaryota</taxon>
        <taxon>Metazoa</taxon>
        <taxon>Spiralia</taxon>
        <taxon>Gnathifera</taxon>
        <taxon>Rotifera</taxon>
        <taxon>Eurotatoria</taxon>
        <taxon>Bdelloidea</taxon>
        <taxon>Adinetida</taxon>
        <taxon>Adinetidae</taxon>
        <taxon>Adineta</taxon>
    </lineage>
</organism>
<reference evidence="10" key="1">
    <citation type="submission" date="2021-02" db="EMBL/GenBank/DDBJ databases">
        <authorList>
            <person name="Nowell W R."/>
        </authorList>
    </citation>
    <scope>NUCLEOTIDE SEQUENCE</scope>
</reference>
<evidence type="ECO:0000313" key="10">
    <source>
        <dbReference type="EMBL" id="CAF1392037.1"/>
    </source>
</evidence>
<dbReference type="OrthoDB" id="9998169at2759"/>
<feature type="transmembrane region" description="Helical" evidence="8">
    <location>
        <begin position="268"/>
        <end position="290"/>
    </location>
</feature>
<dbReference type="EMBL" id="CAJNOM010001525">
    <property type="protein sequence ID" value="CAF1611433.1"/>
    <property type="molecule type" value="Genomic_DNA"/>
</dbReference>
<evidence type="ECO:0000256" key="5">
    <source>
        <dbReference type="ARBA" id="ARBA00023136"/>
    </source>
</evidence>
<dbReference type="GO" id="GO:0016020">
    <property type="term" value="C:membrane"/>
    <property type="evidence" value="ECO:0007669"/>
    <property type="project" value="UniProtKB-SubCell"/>
</dbReference>
<dbReference type="InterPro" id="IPR017452">
    <property type="entry name" value="GPCR_Rhodpsn_7TM"/>
</dbReference>
<keyword evidence="6" id="KW-0675">Receptor</keyword>
<feature type="transmembrane region" description="Helical" evidence="8">
    <location>
        <begin position="58"/>
        <end position="81"/>
    </location>
</feature>
<evidence type="ECO:0000313" key="13">
    <source>
        <dbReference type="Proteomes" id="UP000663877"/>
    </source>
</evidence>
<feature type="transmembrane region" description="Helical" evidence="8">
    <location>
        <begin position="22"/>
        <end position="46"/>
    </location>
</feature>
<feature type="transmembrane region" description="Helical" evidence="8">
    <location>
        <begin position="101"/>
        <end position="119"/>
    </location>
</feature>
<feature type="transmembrane region" description="Helical" evidence="8">
    <location>
        <begin position="140"/>
        <end position="161"/>
    </location>
</feature>
<dbReference type="PROSITE" id="PS50262">
    <property type="entry name" value="G_PROTEIN_RECEP_F1_2"/>
    <property type="match status" value="1"/>
</dbReference>
<dbReference type="AlphaFoldDB" id="A0A815K7U4"/>
<evidence type="ECO:0000256" key="6">
    <source>
        <dbReference type="ARBA" id="ARBA00023170"/>
    </source>
</evidence>
<dbReference type="PANTHER" id="PTHR24243:SF208">
    <property type="entry name" value="PYROKININ-1 RECEPTOR"/>
    <property type="match status" value="1"/>
</dbReference>
<feature type="domain" description="G-protein coupled receptors family 1 profile" evidence="9">
    <location>
        <begin position="37"/>
        <end position="287"/>
    </location>
</feature>
<keyword evidence="7" id="KW-0807">Transducer</keyword>
<keyword evidence="5 8" id="KW-0472">Membrane</keyword>
<keyword evidence="3 8" id="KW-1133">Transmembrane helix</keyword>